<dbReference type="Proteomes" id="UP000092600">
    <property type="component" value="Unassembled WGS sequence"/>
</dbReference>
<gene>
    <name evidence="1" type="ORF">ACMD2_01699</name>
</gene>
<sequence>MRSKLLDVARGLAHYWFFQQMQVLVVIEPLQHLHEACALPQVWVEGLQEGESLPVAHVAKYHLLRSQLLHVLLAAQEEGEQREVRADPVVGHTDGASLERHHVRYYGLGRIIDLDRR</sequence>
<dbReference type="AlphaFoldDB" id="A0A199VK19"/>
<evidence type="ECO:0000313" key="1">
    <source>
        <dbReference type="EMBL" id="OAY77353.1"/>
    </source>
</evidence>
<comment type="caution">
    <text evidence="1">The sequence shown here is derived from an EMBL/GenBank/DDBJ whole genome shotgun (WGS) entry which is preliminary data.</text>
</comment>
<protein>
    <submittedName>
        <fullName evidence="1">Uncharacterized protein</fullName>
    </submittedName>
</protein>
<proteinExistence type="predicted"/>
<evidence type="ECO:0000313" key="2">
    <source>
        <dbReference type="Proteomes" id="UP000092600"/>
    </source>
</evidence>
<name>A0A199VK19_ANACO</name>
<dbReference type="EMBL" id="LSRQ01001555">
    <property type="protein sequence ID" value="OAY77353.1"/>
    <property type="molecule type" value="Genomic_DNA"/>
</dbReference>
<reference evidence="1 2" key="1">
    <citation type="journal article" date="2016" name="DNA Res.">
        <title>The draft genome of MD-2 pineapple using hybrid error correction of long reads.</title>
        <authorList>
            <person name="Redwan R.M."/>
            <person name="Saidin A."/>
            <person name="Kumar S.V."/>
        </authorList>
    </citation>
    <scope>NUCLEOTIDE SEQUENCE [LARGE SCALE GENOMIC DNA]</scope>
    <source>
        <strain evidence="2">cv. MD2</strain>
        <tissue evidence="1">Leaf</tissue>
    </source>
</reference>
<accession>A0A199VK19</accession>
<organism evidence="1 2">
    <name type="scientific">Ananas comosus</name>
    <name type="common">Pineapple</name>
    <name type="synonym">Ananas ananas</name>
    <dbReference type="NCBI Taxonomy" id="4615"/>
    <lineage>
        <taxon>Eukaryota</taxon>
        <taxon>Viridiplantae</taxon>
        <taxon>Streptophyta</taxon>
        <taxon>Embryophyta</taxon>
        <taxon>Tracheophyta</taxon>
        <taxon>Spermatophyta</taxon>
        <taxon>Magnoliopsida</taxon>
        <taxon>Liliopsida</taxon>
        <taxon>Poales</taxon>
        <taxon>Bromeliaceae</taxon>
        <taxon>Bromelioideae</taxon>
        <taxon>Ananas</taxon>
    </lineage>
</organism>